<dbReference type="InterPro" id="IPR013088">
    <property type="entry name" value="Znf_NHR/GATA"/>
</dbReference>
<dbReference type="SUPFAM" id="SSF57716">
    <property type="entry name" value="Glucocorticoid receptor-like (DNA-binding domain)"/>
    <property type="match status" value="1"/>
</dbReference>
<evidence type="ECO:0000256" key="4">
    <source>
        <dbReference type="ARBA" id="ARBA00022833"/>
    </source>
</evidence>
<reference evidence="11" key="1">
    <citation type="journal article" date="2013" name="Nat. Biotechnol.">
        <title>Draft genome sequence of chickpea (Cicer arietinum) provides a resource for trait improvement.</title>
        <authorList>
            <person name="Varshney R.K."/>
            <person name="Song C."/>
            <person name="Saxena R.K."/>
            <person name="Azam S."/>
            <person name="Yu S."/>
            <person name="Sharpe A.G."/>
            <person name="Cannon S."/>
            <person name="Baek J."/>
            <person name="Rosen B.D."/>
            <person name="Tar'an B."/>
            <person name="Millan T."/>
            <person name="Zhang X."/>
            <person name="Ramsay L.D."/>
            <person name="Iwata A."/>
            <person name="Wang Y."/>
            <person name="Nelson W."/>
            <person name="Farmer A.D."/>
            <person name="Gaur P.M."/>
            <person name="Soderlund C."/>
            <person name="Penmetsa R.V."/>
            <person name="Xu C."/>
            <person name="Bharti A.K."/>
            <person name="He W."/>
            <person name="Winter P."/>
            <person name="Zhao S."/>
            <person name="Hane J.K."/>
            <person name="Carrasquilla-Garcia N."/>
            <person name="Condie J.A."/>
            <person name="Upadhyaya H.D."/>
            <person name="Luo M.C."/>
            <person name="Thudi M."/>
            <person name="Gowda C.L."/>
            <person name="Singh N.P."/>
            <person name="Lichtenzveig J."/>
            <person name="Gali K.K."/>
            <person name="Rubio J."/>
            <person name="Nadarajan N."/>
            <person name="Dolezel J."/>
            <person name="Bansal K.C."/>
            <person name="Xu X."/>
            <person name="Edwards D."/>
            <person name="Zhang G."/>
            <person name="Kahl G."/>
            <person name="Gil J."/>
            <person name="Singh K.B."/>
            <person name="Datta S.K."/>
            <person name="Jackson S.A."/>
            <person name="Wang J."/>
            <person name="Cook D.R."/>
        </authorList>
    </citation>
    <scope>NUCLEOTIDE SEQUENCE [LARGE SCALE GENOMIC DNA]</scope>
    <source>
        <strain evidence="11">cv. CDC Frontier</strain>
    </source>
</reference>
<evidence type="ECO:0000256" key="1">
    <source>
        <dbReference type="ARBA" id="ARBA00005694"/>
    </source>
</evidence>
<keyword evidence="5" id="KW-0805">Transcription regulation</keyword>
<keyword evidence="3 9" id="KW-0863">Zinc-finger</keyword>
<evidence type="ECO:0000313" key="11">
    <source>
        <dbReference type="Proteomes" id="UP000087171"/>
    </source>
</evidence>
<name>A0A3Q7XQI2_CICAR</name>
<evidence type="ECO:0000256" key="8">
    <source>
        <dbReference type="ARBA" id="ARBA00023163"/>
    </source>
</evidence>
<dbReference type="PANTHER" id="PTHR45658">
    <property type="entry name" value="GATA TRANSCRIPTION FACTOR"/>
    <property type="match status" value="1"/>
</dbReference>
<dbReference type="GO" id="GO:0008270">
    <property type="term" value="F:zinc ion binding"/>
    <property type="evidence" value="ECO:0007669"/>
    <property type="project" value="UniProtKB-KW"/>
</dbReference>
<dbReference type="SMART" id="SM00401">
    <property type="entry name" value="ZnF_GATA"/>
    <property type="match status" value="1"/>
</dbReference>
<dbReference type="PROSITE" id="PS50114">
    <property type="entry name" value="GATA_ZN_FINGER_2"/>
    <property type="match status" value="1"/>
</dbReference>
<evidence type="ECO:0000256" key="9">
    <source>
        <dbReference type="PROSITE-ProRule" id="PRU00094"/>
    </source>
</evidence>
<dbReference type="RefSeq" id="XP_027185991.1">
    <property type="nucleotide sequence ID" value="XM_027330190.1"/>
</dbReference>
<keyword evidence="7" id="KW-0010">Activator</keyword>
<dbReference type="Pfam" id="PF00320">
    <property type="entry name" value="GATA"/>
    <property type="match status" value="1"/>
</dbReference>
<evidence type="ECO:0000256" key="6">
    <source>
        <dbReference type="ARBA" id="ARBA00023125"/>
    </source>
</evidence>
<dbReference type="CDD" id="cd00202">
    <property type="entry name" value="ZnF_GATA"/>
    <property type="match status" value="1"/>
</dbReference>
<dbReference type="Gene3D" id="3.30.50.10">
    <property type="entry name" value="Erythroid Transcription Factor GATA-1, subunit A"/>
    <property type="match status" value="1"/>
</dbReference>
<comment type="similarity">
    <text evidence="1">Belongs to the type IV zinc-finger family. Class A subfamily.</text>
</comment>
<feature type="domain" description="GATA-type" evidence="10">
    <location>
        <begin position="130"/>
        <end position="160"/>
    </location>
</feature>
<dbReference type="AlphaFoldDB" id="A0A3Q7XQI2"/>
<reference evidence="12" key="2">
    <citation type="submission" date="2025-08" db="UniProtKB">
        <authorList>
            <consortium name="RefSeq"/>
        </authorList>
    </citation>
    <scope>IDENTIFICATION</scope>
    <source>
        <tissue evidence="12">Etiolated seedlings</tissue>
    </source>
</reference>
<dbReference type="InterPro" id="IPR000679">
    <property type="entry name" value="Znf_GATA"/>
</dbReference>
<dbReference type="Proteomes" id="UP000087171">
    <property type="component" value="Chromosome Ca1"/>
</dbReference>
<evidence type="ECO:0000259" key="10">
    <source>
        <dbReference type="PROSITE" id="PS50114"/>
    </source>
</evidence>
<organism evidence="11 12">
    <name type="scientific">Cicer arietinum</name>
    <name type="common">Chickpea</name>
    <name type="synonym">Garbanzo</name>
    <dbReference type="NCBI Taxonomy" id="3827"/>
    <lineage>
        <taxon>Eukaryota</taxon>
        <taxon>Viridiplantae</taxon>
        <taxon>Streptophyta</taxon>
        <taxon>Embryophyta</taxon>
        <taxon>Tracheophyta</taxon>
        <taxon>Spermatophyta</taxon>
        <taxon>Magnoliopsida</taxon>
        <taxon>eudicotyledons</taxon>
        <taxon>Gunneridae</taxon>
        <taxon>Pentapetalae</taxon>
        <taxon>rosids</taxon>
        <taxon>fabids</taxon>
        <taxon>Fabales</taxon>
        <taxon>Fabaceae</taxon>
        <taxon>Papilionoideae</taxon>
        <taxon>50 kb inversion clade</taxon>
        <taxon>NPAAA clade</taxon>
        <taxon>Hologalegina</taxon>
        <taxon>IRL clade</taxon>
        <taxon>Cicereae</taxon>
        <taxon>Cicer</taxon>
    </lineage>
</organism>
<keyword evidence="11" id="KW-1185">Reference proteome</keyword>
<keyword evidence="4" id="KW-0862">Zinc</keyword>
<keyword evidence="2" id="KW-0479">Metal-binding</keyword>
<evidence type="ECO:0000256" key="5">
    <source>
        <dbReference type="ARBA" id="ARBA00023015"/>
    </source>
</evidence>
<evidence type="ECO:0000256" key="3">
    <source>
        <dbReference type="ARBA" id="ARBA00022771"/>
    </source>
</evidence>
<accession>A0A3Q7XQI2</accession>
<gene>
    <name evidence="12" type="primary">LOC113783972</name>
</gene>
<keyword evidence="6" id="KW-0238">DNA-binding</keyword>
<evidence type="ECO:0000256" key="2">
    <source>
        <dbReference type="ARBA" id="ARBA00022723"/>
    </source>
</evidence>
<evidence type="ECO:0000256" key="7">
    <source>
        <dbReference type="ARBA" id="ARBA00023159"/>
    </source>
</evidence>
<proteinExistence type="inferred from homology"/>
<dbReference type="GO" id="GO:0005634">
    <property type="term" value="C:nucleus"/>
    <property type="evidence" value="ECO:0007669"/>
    <property type="project" value="TreeGrafter"/>
</dbReference>
<dbReference type="GO" id="GO:0006355">
    <property type="term" value="P:regulation of DNA-templated transcription"/>
    <property type="evidence" value="ECO:0007669"/>
    <property type="project" value="InterPro"/>
</dbReference>
<evidence type="ECO:0000313" key="12">
    <source>
        <dbReference type="RefSeq" id="XP_027185991.1"/>
    </source>
</evidence>
<sequence>MDSNQEVNSMYRDIDLNMPCFEEEELSSDVESTENHFSSLIQNNATPQLSQGMNISYANNFEVNDEASFSSLNLLAKTASDEVDVRRVGIHAMIILDPLRGFTSGHGRRRYRRRGQVHQIDPLRFCTNFHCRTRKTPMWRTGPLGPKTLCNACGIYYNKHLMNGGMPAAIVYDGVPHGNH</sequence>
<dbReference type="PANTHER" id="PTHR45658:SF18">
    <property type="entry name" value="PROTEIN GAT2"/>
    <property type="match status" value="1"/>
</dbReference>
<dbReference type="InterPro" id="IPR051140">
    <property type="entry name" value="GATA_TF"/>
</dbReference>
<dbReference type="OrthoDB" id="2162994at2759"/>
<protein>
    <submittedName>
        <fullName evidence="12">GATA zinc finger domain-containing protein 7-like</fullName>
    </submittedName>
</protein>
<dbReference type="GO" id="GO:0043565">
    <property type="term" value="F:sequence-specific DNA binding"/>
    <property type="evidence" value="ECO:0007669"/>
    <property type="project" value="InterPro"/>
</dbReference>
<keyword evidence="8" id="KW-0804">Transcription</keyword>
<dbReference type="GO" id="GO:0030154">
    <property type="term" value="P:cell differentiation"/>
    <property type="evidence" value="ECO:0007669"/>
    <property type="project" value="TreeGrafter"/>
</dbReference>